<feature type="coiled-coil region" evidence="2">
    <location>
        <begin position="121"/>
        <end position="163"/>
    </location>
</feature>
<evidence type="ECO:0000313" key="5">
    <source>
        <dbReference type="Proteomes" id="UP000287033"/>
    </source>
</evidence>
<reference evidence="4 5" key="1">
    <citation type="journal article" date="2018" name="Nat. Ecol. Evol.">
        <title>Shark genomes provide insights into elasmobranch evolution and the origin of vertebrates.</title>
        <authorList>
            <person name="Hara Y"/>
            <person name="Yamaguchi K"/>
            <person name="Onimaru K"/>
            <person name="Kadota M"/>
            <person name="Koyanagi M"/>
            <person name="Keeley SD"/>
            <person name="Tatsumi K"/>
            <person name="Tanaka K"/>
            <person name="Motone F"/>
            <person name="Kageyama Y"/>
            <person name="Nozu R"/>
            <person name="Adachi N"/>
            <person name="Nishimura O"/>
            <person name="Nakagawa R"/>
            <person name="Tanegashima C"/>
            <person name="Kiyatake I"/>
            <person name="Matsumoto R"/>
            <person name="Murakumo K"/>
            <person name="Nishida K"/>
            <person name="Terakita A"/>
            <person name="Kuratani S"/>
            <person name="Sato K"/>
            <person name="Hyodo S Kuraku.S."/>
        </authorList>
    </citation>
    <scope>NUCLEOTIDE SEQUENCE [LARGE SCALE GENOMIC DNA]</scope>
</reference>
<name>A0A401RZ81_CHIPU</name>
<evidence type="ECO:0008006" key="6">
    <source>
        <dbReference type="Google" id="ProtNLM"/>
    </source>
</evidence>
<dbReference type="STRING" id="137246.A0A401RZ81"/>
<accession>A0A401RZ81</accession>
<proteinExistence type="predicted"/>
<gene>
    <name evidence="4" type="ORF">chiPu_0001860</name>
</gene>
<evidence type="ECO:0000256" key="2">
    <source>
        <dbReference type="SAM" id="Coils"/>
    </source>
</evidence>
<sequence>MATALTLKMQLQGLEEEFFRRNSIAEENRLREHCAAVKIQSCFRGFKIRAHIRYVQKIAIVIQKTWRGYRSRMEFRSMVQRAYFIMKMNFYNEMAVRIQKTWRGYYVRKCIHNYYDMKKYFKGLRMKNEIVRKELEEYEETKKKEREKKAIEEEERRKHYQARKIHYLLSTEQLPGIYNSPYLLCPNEMECRLQQVRPLTPNSSRKKDTTEGLVDPSIPEIPCTSPSLGRLPRLGWKKPQGPFRDTAEVLQLRYKPLEPTLRVATSIMSEKEAREEMKREEWRNRIHDDIFLPFSNTNRYRTYEPLLHTSTKYEPIAYGTKHFRATEDMPSKKKPFRTVFKSIHLFEKLQKSYSKAGQVC</sequence>
<comment type="caution">
    <text evidence="4">The sequence shown here is derived from an EMBL/GenBank/DDBJ whole genome shotgun (WGS) entry which is preliminary data.</text>
</comment>
<dbReference type="OrthoDB" id="190375at2759"/>
<organism evidence="4 5">
    <name type="scientific">Chiloscyllium punctatum</name>
    <name type="common">Brownbanded bambooshark</name>
    <name type="synonym">Hemiscyllium punctatum</name>
    <dbReference type="NCBI Taxonomy" id="137246"/>
    <lineage>
        <taxon>Eukaryota</taxon>
        <taxon>Metazoa</taxon>
        <taxon>Chordata</taxon>
        <taxon>Craniata</taxon>
        <taxon>Vertebrata</taxon>
        <taxon>Chondrichthyes</taxon>
        <taxon>Elasmobranchii</taxon>
        <taxon>Galeomorphii</taxon>
        <taxon>Galeoidea</taxon>
        <taxon>Orectolobiformes</taxon>
        <taxon>Hemiscylliidae</taxon>
        <taxon>Chiloscyllium</taxon>
    </lineage>
</organism>
<dbReference type="Gene3D" id="1.20.5.190">
    <property type="match status" value="1"/>
</dbReference>
<dbReference type="PANTHER" id="PTHR22590">
    <property type="entry name" value="MYOSIN MOTOR DOMAIN-CONTAINING PROTEIN"/>
    <property type="match status" value="1"/>
</dbReference>
<evidence type="ECO:0000256" key="1">
    <source>
        <dbReference type="ARBA" id="ARBA00022737"/>
    </source>
</evidence>
<dbReference type="InterPro" id="IPR052318">
    <property type="entry name" value="CellDiv_DevSignal_Domain"/>
</dbReference>
<dbReference type="PANTHER" id="PTHR22590:SF2">
    <property type="entry name" value="IQ DOMAIN-CONTAINING PROTEIN N"/>
    <property type="match status" value="1"/>
</dbReference>
<dbReference type="SUPFAM" id="SSF52540">
    <property type="entry name" value="P-loop containing nucleoside triphosphate hydrolases"/>
    <property type="match status" value="1"/>
</dbReference>
<keyword evidence="1" id="KW-0677">Repeat</keyword>
<keyword evidence="5" id="KW-1185">Reference proteome</keyword>
<dbReference type="CDD" id="cd23767">
    <property type="entry name" value="IQCD"/>
    <property type="match status" value="1"/>
</dbReference>
<feature type="region of interest" description="Disordered" evidence="3">
    <location>
        <begin position="200"/>
        <end position="221"/>
    </location>
</feature>
<protein>
    <recommendedName>
        <fullName evidence="6">Spermatogenesis-associated protein 17</fullName>
    </recommendedName>
</protein>
<dbReference type="InterPro" id="IPR027417">
    <property type="entry name" value="P-loop_NTPase"/>
</dbReference>
<dbReference type="EMBL" id="BEZZ01000031">
    <property type="protein sequence ID" value="GCC23464.1"/>
    <property type="molecule type" value="Genomic_DNA"/>
</dbReference>
<dbReference type="AlphaFoldDB" id="A0A401RZ81"/>
<dbReference type="Proteomes" id="UP000287033">
    <property type="component" value="Unassembled WGS sequence"/>
</dbReference>
<dbReference type="OMA" id="LHTTSKY"/>
<dbReference type="InterPro" id="IPR000048">
    <property type="entry name" value="IQ_motif_EF-hand-BS"/>
</dbReference>
<dbReference type="PROSITE" id="PS50096">
    <property type="entry name" value="IQ"/>
    <property type="match status" value="3"/>
</dbReference>
<evidence type="ECO:0000256" key="3">
    <source>
        <dbReference type="SAM" id="MobiDB-lite"/>
    </source>
</evidence>
<keyword evidence="2" id="KW-0175">Coiled coil</keyword>
<dbReference type="Pfam" id="PF00612">
    <property type="entry name" value="IQ"/>
    <property type="match status" value="3"/>
</dbReference>
<dbReference type="SMART" id="SM00015">
    <property type="entry name" value="IQ"/>
    <property type="match status" value="3"/>
</dbReference>
<evidence type="ECO:0000313" key="4">
    <source>
        <dbReference type="EMBL" id="GCC23464.1"/>
    </source>
</evidence>